<keyword evidence="1" id="KW-0472">Membrane</keyword>
<dbReference type="Proteomes" id="UP000193942">
    <property type="component" value="Unassembled WGS sequence"/>
</dbReference>
<protein>
    <submittedName>
        <fullName evidence="2">Uncharacterized protein</fullName>
    </submittedName>
</protein>
<feature type="transmembrane region" description="Helical" evidence="1">
    <location>
        <begin position="6"/>
        <end position="27"/>
    </location>
</feature>
<keyword evidence="1" id="KW-0812">Transmembrane</keyword>
<sequence length="32" mass="4137">MIFTMIYYFWLRFLFLLCVTFLMRILLRFIVI</sequence>
<comment type="caution">
    <text evidence="2">The sequence shown here is derived from an EMBL/GenBank/DDBJ whole genome shotgun (WGS) entry which is preliminary data.</text>
</comment>
<gene>
    <name evidence="2" type="ORF">ECXG_01973</name>
</gene>
<reference evidence="2 3" key="1">
    <citation type="submission" date="2010-04" db="EMBL/GenBank/DDBJ databases">
        <title>The Genome Sequence of Escherichia coli TA447.</title>
        <authorList>
            <consortium name="The Broad Institute Genome Sequencing Platform"/>
            <consortium name="The Broad Institute Genome Sequencing Center for Infectious Disease"/>
            <person name="Feldgarden M."/>
            <person name="Gordon D.M."/>
            <person name="Johnson J.R."/>
            <person name="Johnston B.D."/>
            <person name="Young S."/>
            <person name="Zeng Q."/>
            <person name="Koehrsen M."/>
            <person name="Alvarado L."/>
            <person name="Berlin A.M."/>
            <person name="Borenstein D."/>
            <person name="Chapman S.B."/>
            <person name="Chen Z."/>
            <person name="Engels R."/>
            <person name="Freedman E."/>
            <person name="Gellesch M."/>
            <person name="Goldberg J."/>
            <person name="Griggs A."/>
            <person name="Gujja S."/>
            <person name="Heilman E.R."/>
            <person name="Heiman D.I."/>
            <person name="Hepburn T.A."/>
            <person name="Howarth C."/>
            <person name="Jen D."/>
            <person name="Larson L."/>
            <person name="Mehta T."/>
            <person name="Park D."/>
            <person name="Pearson M."/>
            <person name="Richards J."/>
            <person name="Roberts A."/>
            <person name="Saif S."/>
            <person name="Shea T.D."/>
            <person name="Shenoy N."/>
            <person name="Sisk P."/>
            <person name="Stolte C."/>
            <person name="Sykes S.N."/>
            <person name="Walk T."/>
            <person name="White J."/>
            <person name="Yandava C."/>
            <person name="Haas B."/>
            <person name="Henn M.R."/>
            <person name="Nusbaum C."/>
            <person name="Birren B."/>
        </authorList>
    </citation>
    <scope>NUCLEOTIDE SEQUENCE [LARGE SCALE GENOMIC DNA]</scope>
    <source>
        <strain evidence="2 3">TA447</strain>
    </source>
</reference>
<dbReference type="AlphaFoldDB" id="A0A1X3J3R0"/>
<evidence type="ECO:0000313" key="2">
    <source>
        <dbReference type="EMBL" id="OSK95432.1"/>
    </source>
</evidence>
<accession>A0A1X3J3R0</accession>
<name>A0A1X3J3R0_ECOLX</name>
<proteinExistence type="predicted"/>
<dbReference type="EMBL" id="ADIZ01000015">
    <property type="protein sequence ID" value="OSK95432.1"/>
    <property type="molecule type" value="Genomic_DNA"/>
</dbReference>
<keyword evidence="1" id="KW-1133">Transmembrane helix</keyword>
<evidence type="ECO:0000256" key="1">
    <source>
        <dbReference type="SAM" id="Phobius"/>
    </source>
</evidence>
<organism evidence="2 3">
    <name type="scientific">Escherichia coli TA447</name>
    <dbReference type="NCBI Taxonomy" id="656447"/>
    <lineage>
        <taxon>Bacteria</taxon>
        <taxon>Pseudomonadati</taxon>
        <taxon>Pseudomonadota</taxon>
        <taxon>Gammaproteobacteria</taxon>
        <taxon>Enterobacterales</taxon>
        <taxon>Enterobacteriaceae</taxon>
        <taxon>Escherichia</taxon>
    </lineage>
</organism>
<evidence type="ECO:0000313" key="3">
    <source>
        <dbReference type="Proteomes" id="UP000193942"/>
    </source>
</evidence>